<accession>A0A8J3YDN2</accession>
<dbReference type="AlphaFoldDB" id="A0A8J3YDN2"/>
<sequence>MARSFRAHTGHGMLTSMVVKRVDDGDTVDPSAEVKELITDWEDPEGTIHPAGTKLELDAETAAELEQLGLLGPTAI</sequence>
<comment type="caution">
    <text evidence="1">The sequence shown here is derived from an EMBL/GenBank/DDBJ whole genome shotgun (WGS) entry which is preliminary data.</text>
</comment>
<evidence type="ECO:0000313" key="1">
    <source>
        <dbReference type="EMBL" id="GIJ43174.1"/>
    </source>
</evidence>
<reference evidence="1" key="1">
    <citation type="submission" date="2021-01" db="EMBL/GenBank/DDBJ databases">
        <title>Whole genome shotgun sequence of Virgisporangium aliadipatigenens NBRC 105644.</title>
        <authorList>
            <person name="Komaki H."/>
            <person name="Tamura T."/>
        </authorList>
    </citation>
    <scope>NUCLEOTIDE SEQUENCE</scope>
    <source>
        <strain evidence="1">NBRC 105644</strain>
    </source>
</reference>
<name>A0A8J3YDN2_9ACTN</name>
<protein>
    <submittedName>
        <fullName evidence="1">Uncharacterized protein</fullName>
    </submittedName>
</protein>
<evidence type="ECO:0000313" key="2">
    <source>
        <dbReference type="Proteomes" id="UP000619260"/>
    </source>
</evidence>
<proteinExistence type="predicted"/>
<gene>
    <name evidence="1" type="ORF">Val02_00600</name>
</gene>
<dbReference type="EMBL" id="BOPF01000001">
    <property type="protein sequence ID" value="GIJ43174.1"/>
    <property type="molecule type" value="Genomic_DNA"/>
</dbReference>
<keyword evidence="2" id="KW-1185">Reference proteome</keyword>
<organism evidence="1 2">
    <name type="scientific">Virgisporangium aliadipatigenens</name>
    <dbReference type="NCBI Taxonomy" id="741659"/>
    <lineage>
        <taxon>Bacteria</taxon>
        <taxon>Bacillati</taxon>
        <taxon>Actinomycetota</taxon>
        <taxon>Actinomycetes</taxon>
        <taxon>Micromonosporales</taxon>
        <taxon>Micromonosporaceae</taxon>
        <taxon>Virgisporangium</taxon>
    </lineage>
</organism>
<dbReference type="Proteomes" id="UP000619260">
    <property type="component" value="Unassembled WGS sequence"/>
</dbReference>